<evidence type="ECO:0000313" key="2">
    <source>
        <dbReference type="Proteomes" id="UP000600363"/>
    </source>
</evidence>
<protein>
    <submittedName>
        <fullName evidence="1">Uncharacterized protein</fullName>
    </submittedName>
</protein>
<gene>
    <name evidence="1" type="ORF">HA299_02725</name>
</gene>
<dbReference type="AlphaFoldDB" id="A0A832VMQ7"/>
<name>A0A832VMQ7_9EURY</name>
<sequence length="99" mass="11593">MELVCVRNTKRLYDLISTNERWLMRRVVDYAKKHGYIKYTSPREKDWEASIRGLSESILKALEHHLDLGLNIAIMAAYHNSVIKLYKMRINASSIKPLC</sequence>
<evidence type="ECO:0000313" key="1">
    <source>
        <dbReference type="EMBL" id="HIH69526.1"/>
    </source>
</evidence>
<proteinExistence type="predicted"/>
<comment type="caution">
    <text evidence="1">The sequence shown here is derived from an EMBL/GenBank/DDBJ whole genome shotgun (WGS) entry which is preliminary data.</text>
</comment>
<dbReference type="Proteomes" id="UP000600363">
    <property type="component" value="Unassembled WGS sequence"/>
</dbReference>
<accession>A0A832VMQ7</accession>
<reference evidence="1" key="1">
    <citation type="journal article" date="2020" name="bioRxiv">
        <title>A rank-normalized archaeal taxonomy based on genome phylogeny resolves widespread incomplete and uneven classifications.</title>
        <authorList>
            <person name="Rinke C."/>
            <person name="Chuvochina M."/>
            <person name="Mussig A.J."/>
            <person name="Chaumeil P.-A."/>
            <person name="Waite D.W."/>
            <person name="Whitman W.B."/>
            <person name="Parks D.H."/>
            <person name="Hugenholtz P."/>
        </authorList>
    </citation>
    <scope>NUCLEOTIDE SEQUENCE</scope>
    <source>
        <strain evidence="1">UBA12518</strain>
    </source>
</reference>
<dbReference type="EMBL" id="DUIH01000011">
    <property type="protein sequence ID" value="HIH69526.1"/>
    <property type="molecule type" value="Genomic_DNA"/>
</dbReference>
<organism evidence="1 2">
    <name type="scientific">Methermicoccus shengliensis</name>
    <dbReference type="NCBI Taxonomy" id="660064"/>
    <lineage>
        <taxon>Archaea</taxon>
        <taxon>Methanobacteriati</taxon>
        <taxon>Methanobacteriota</taxon>
        <taxon>Stenosarchaea group</taxon>
        <taxon>Methanomicrobia</taxon>
        <taxon>Methanosarcinales</taxon>
        <taxon>Methermicoccaceae</taxon>
        <taxon>Methermicoccus</taxon>
    </lineage>
</organism>